<dbReference type="PANTHER" id="PTHR43156">
    <property type="entry name" value="STAGE II SPORULATION PROTEIN E-RELATED"/>
    <property type="match status" value="1"/>
</dbReference>
<accession>A0ABS7RH30</accession>
<dbReference type="EMBL" id="JAIEZQ010000001">
    <property type="protein sequence ID" value="MBY9074331.1"/>
    <property type="molecule type" value="Genomic_DNA"/>
</dbReference>
<dbReference type="Pfam" id="PF07228">
    <property type="entry name" value="SpoIIE"/>
    <property type="match status" value="1"/>
</dbReference>
<dbReference type="SMART" id="SM00091">
    <property type="entry name" value="PAS"/>
    <property type="match status" value="1"/>
</dbReference>
<dbReference type="PANTHER" id="PTHR43156:SF2">
    <property type="entry name" value="STAGE II SPORULATION PROTEIN E"/>
    <property type="match status" value="1"/>
</dbReference>
<reference evidence="3 4" key="1">
    <citation type="submission" date="2021-08" db="EMBL/GenBank/DDBJ databases">
        <title>Nocardioides bacterium WL0053 sp. nov., isolated from the sediment.</title>
        <authorList>
            <person name="Wang L."/>
            <person name="Zhang D."/>
            <person name="Zhang A."/>
        </authorList>
    </citation>
    <scope>NUCLEOTIDE SEQUENCE [LARGE SCALE GENOMIC DNA]</scope>
    <source>
        <strain evidence="3 4">WL0053</strain>
    </source>
</reference>
<dbReference type="InterPro" id="IPR000700">
    <property type="entry name" value="PAS-assoc_C"/>
</dbReference>
<dbReference type="CDD" id="cd00130">
    <property type="entry name" value="PAS"/>
    <property type="match status" value="1"/>
</dbReference>
<evidence type="ECO:0000256" key="1">
    <source>
        <dbReference type="ARBA" id="ARBA00022801"/>
    </source>
</evidence>
<dbReference type="InterPro" id="IPR000014">
    <property type="entry name" value="PAS"/>
</dbReference>
<evidence type="ECO:0000259" key="2">
    <source>
        <dbReference type="PROSITE" id="PS50113"/>
    </source>
</evidence>
<dbReference type="SMART" id="SM00331">
    <property type="entry name" value="PP2C_SIG"/>
    <property type="match status" value="1"/>
</dbReference>
<dbReference type="SUPFAM" id="SSF55785">
    <property type="entry name" value="PYP-like sensor domain (PAS domain)"/>
    <property type="match status" value="1"/>
</dbReference>
<comment type="caution">
    <text evidence="3">The sequence shown here is derived from an EMBL/GenBank/DDBJ whole genome shotgun (WGS) entry which is preliminary data.</text>
</comment>
<name>A0ABS7RH30_9ACTN</name>
<dbReference type="Gene3D" id="3.30.450.20">
    <property type="entry name" value="PAS domain"/>
    <property type="match status" value="1"/>
</dbReference>
<sequence length="395" mass="43239">MNRPQADREAFFRALRENDPQTLYDRAPCGYLSTTPDGTIVSVNRTFLSWTHYTAETLIGQRTFASLLSAGGRIYHDTHYAPMLRMQENVREIAFEVVTADGGRLPVLVNAVLDRDAEGQPAVVRVVLLDATERREYERELLREKQRAEESEARARTLARTLQQTLIPPHPPEIPGLDVAAAYRPAGTGEEVGGDFYDVFQIGEVDWVVVLGDVCGKGVDAAILTSLVRHTLRAVTVRLPRPADALMALNQTLLTHHTDRFCTVALLRLRRVEGTWWLSMSLGGHPQPLLLCPGGPSRTVGEPGSLVGVLSAPDFRDTHLELAPGSTVVLYTDGVTEGRHGDELYGDARLRATAEAHDERPSAVVEAVLADVLAFQSCSPRDDIALVALGVPDLS</sequence>
<protein>
    <submittedName>
        <fullName evidence="3">SpoIIE family protein phosphatase</fullName>
    </submittedName>
</protein>
<dbReference type="Gene3D" id="3.60.40.10">
    <property type="entry name" value="PPM-type phosphatase domain"/>
    <property type="match status" value="1"/>
</dbReference>
<organism evidence="3 4">
    <name type="scientific">Nocardioides jiangsuensis</name>
    <dbReference type="NCBI Taxonomy" id="2866161"/>
    <lineage>
        <taxon>Bacteria</taxon>
        <taxon>Bacillati</taxon>
        <taxon>Actinomycetota</taxon>
        <taxon>Actinomycetes</taxon>
        <taxon>Propionibacteriales</taxon>
        <taxon>Nocardioidaceae</taxon>
        <taxon>Nocardioides</taxon>
    </lineage>
</organism>
<dbReference type="Pfam" id="PF13426">
    <property type="entry name" value="PAS_9"/>
    <property type="match status" value="1"/>
</dbReference>
<dbReference type="SUPFAM" id="SSF81606">
    <property type="entry name" value="PP2C-like"/>
    <property type="match status" value="1"/>
</dbReference>
<dbReference type="InterPro" id="IPR052016">
    <property type="entry name" value="Bact_Sigma-Reg"/>
</dbReference>
<dbReference type="NCBIfam" id="TIGR00229">
    <property type="entry name" value="sensory_box"/>
    <property type="match status" value="1"/>
</dbReference>
<dbReference type="RefSeq" id="WP_221024024.1">
    <property type="nucleotide sequence ID" value="NZ_JAIEZQ010000001.1"/>
</dbReference>
<dbReference type="InterPro" id="IPR001932">
    <property type="entry name" value="PPM-type_phosphatase-like_dom"/>
</dbReference>
<dbReference type="InterPro" id="IPR036457">
    <property type="entry name" value="PPM-type-like_dom_sf"/>
</dbReference>
<keyword evidence="1" id="KW-0378">Hydrolase</keyword>
<gene>
    <name evidence="3" type="ORF">K1X13_05805</name>
</gene>
<evidence type="ECO:0000313" key="3">
    <source>
        <dbReference type="EMBL" id="MBY9074331.1"/>
    </source>
</evidence>
<dbReference type="PROSITE" id="PS50113">
    <property type="entry name" value="PAC"/>
    <property type="match status" value="1"/>
</dbReference>
<keyword evidence="4" id="KW-1185">Reference proteome</keyword>
<proteinExistence type="predicted"/>
<evidence type="ECO:0000313" key="4">
    <source>
        <dbReference type="Proteomes" id="UP000754710"/>
    </source>
</evidence>
<dbReference type="InterPro" id="IPR035965">
    <property type="entry name" value="PAS-like_dom_sf"/>
</dbReference>
<dbReference type="Proteomes" id="UP000754710">
    <property type="component" value="Unassembled WGS sequence"/>
</dbReference>
<feature type="domain" description="PAC" evidence="2">
    <location>
        <begin position="91"/>
        <end position="143"/>
    </location>
</feature>